<dbReference type="GO" id="GO:0016787">
    <property type="term" value="F:hydrolase activity"/>
    <property type="evidence" value="ECO:0007669"/>
    <property type="project" value="UniProtKB-KW"/>
</dbReference>
<dbReference type="InterPro" id="IPR047921">
    <property type="entry name" value="LACTB2-like_MBL-fold"/>
</dbReference>
<evidence type="ECO:0000256" key="4">
    <source>
        <dbReference type="ARBA" id="ARBA00022833"/>
    </source>
</evidence>
<dbReference type="Pfam" id="PF00753">
    <property type="entry name" value="Lactamase_B"/>
    <property type="match status" value="1"/>
</dbReference>
<protein>
    <recommendedName>
        <fullName evidence="5">Metallo-beta-lactamase domain-containing protein</fullName>
    </recommendedName>
</protein>
<name>A0A9W8B8C5_9FUNG</name>
<proteinExistence type="inferred from homology"/>
<dbReference type="InterPro" id="IPR036866">
    <property type="entry name" value="RibonucZ/Hydroxyglut_hydro"/>
</dbReference>
<dbReference type="InterPro" id="IPR036388">
    <property type="entry name" value="WH-like_DNA-bd_sf"/>
</dbReference>
<evidence type="ECO:0000256" key="2">
    <source>
        <dbReference type="ARBA" id="ARBA00022723"/>
    </source>
</evidence>
<dbReference type="InterPro" id="IPR001279">
    <property type="entry name" value="Metallo-B-lactamas"/>
</dbReference>
<dbReference type="PANTHER" id="PTHR23131:SF0">
    <property type="entry name" value="ENDORIBONUCLEASE LACTB2"/>
    <property type="match status" value="1"/>
</dbReference>
<dbReference type="InterPro" id="IPR041516">
    <property type="entry name" value="LACTB2_WH"/>
</dbReference>
<dbReference type="Proteomes" id="UP001151582">
    <property type="component" value="Unassembled WGS sequence"/>
</dbReference>
<dbReference type="Gene3D" id="3.60.15.10">
    <property type="entry name" value="Ribonuclease Z/Hydroxyacylglutathione hydrolase-like"/>
    <property type="match status" value="1"/>
</dbReference>
<evidence type="ECO:0000256" key="3">
    <source>
        <dbReference type="ARBA" id="ARBA00022801"/>
    </source>
</evidence>
<keyword evidence="7" id="KW-1185">Reference proteome</keyword>
<dbReference type="GO" id="GO:0044550">
    <property type="term" value="P:secondary metabolite biosynthetic process"/>
    <property type="evidence" value="ECO:0007669"/>
    <property type="project" value="TreeGrafter"/>
</dbReference>
<evidence type="ECO:0000259" key="5">
    <source>
        <dbReference type="SMART" id="SM00849"/>
    </source>
</evidence>
<comment type="similarity">
    <text evidence="1">Belongs to the metallo-beta-lactamase superfamily. Glyoxalase II family.</text>
</comment>
<gene>
    <name evidence="6" type="ORF">H4R34_002233</name>
</gene>
<dbReference type="GO" id="GO:0046872">
    <property type="term" value="F:metal ion binding"/>
    <property type="evidence" value="ECO:0007669"/>
    <property type="project" value="UniProtKB-KW"/>
</dbReference>
<dbReference type="CDD" id="cd07722">
    <property type="entry name" value="LACTB2-like_MBL-fold"/>
    <property type="match status" value="1"/>
</dbReference>
<dbReference type="AlphaFoldDB" id="A0A9W8B8C5"/>
<feature type="domain" description="Metallo-beta-lactamase" evidence="5">
    <location>
        <begin position="26"/>
        <end position="203"/>
    </location>
</feature>
<dbReference type="Pfam" id="PF17778">
    <property type="entry name" value="WHD_BLACT"/>
    <property type="match status" value="1"/>
</dbReference>
<dbReference type="SMART" id="SM00849">
    <property type="entry name" value="Lactamase_B"/>
    <property type="match status" value="1"/>
</dbReference>
<dbReference type="SUPFAM" id="SSF56281">
    <property type="entry name" value="Metallo-hydrolase/oxidoreductase"/>
    <property type="match status" value="1"/>
</dbReference>
<organism evidence="6 7">
    <name type="scientific">Dimargaris verticillata</name>
    <dbReference type="NCBI Taxonomy" id="2761393"/>
    <lineage>
        <taxon>Eukaryota</taxon>
        <taxon>Fungi</taxon>
        <taxon>Fungi incertae sedis</taxon>
        <taxon>Zoopagomycota</taxon>
        <taxon>Kickxellomycotina</taxon>
        <taxon>Dimargaritomycetes</taxon>
        <taxon>Dimargaritales</taxon>
        <taxon>Dimargaritaceae</taxon>
        <taxon>Dimargaris</taxon>
    </lineage>
</organism>
<dbReference type="Gene3D" id="1.10.10.10">
    <property type="entry name" value="Winged helix-like DNA-binding domain superfamily/Winged helix DNA-binding domain"/>
    <property type="match status" value="1"/>
</dbReference>
<evidence type="ECO:0000256" key="1">
    <source>
        <dbReference type="ARBA" id="ARBA00006759"/>
    </source>
</evidence>
<sequence>MPMVEKISPYVFRILGLNPGKFTLQGTNTYVVGTGPRRILLDTGEGKPGYMPLLEAALSHLGNVQISHVLLTHWHRDHSGGLGALLDRCREQPAKFTELPEVWKRHCPEHDPKAIHALLKSPIRINHISHGMVFKVDGATLRAIHTPGHTSDHTAFYFEEENAIFSGDCVIGQGSVVFEDLHQYIRSLKVLRSFNCGRIYPGHGPIIEDGCTTLDSYIRHRMDREEEILHVLSTRPITHFAPHEHEGGADSDDGTTAAMRAASAFYLHYHQQTVAGFPGSSSIPWTARDLVRVIYAKYPKSLHGAAESSVLLHLAKLRAEDKVFAAQADGVTYWSLTPKRTL</sequence>
<dbReference type="PANTHER" id="PTHR23131">
    <property type="entry name" value="ENDORIBONUCLEASE LACTB2"/>
    <property type="match status" value="1"/>
</dbReference>
<dbReference type="OrthoDB" id="17458at2759"/>
<accession>A0A9W8B8C5</accession>
<keyword evidence="2" id="KW-0479">Metal-binding</keyword>
<dbReference type="InterPro" id="IPR050662">
    <property type="entry name" value="Sec-metab_biosynth-thioest"/>
</dbReference>
<evidence type="ECO:0000313" key="6">
    <source>
        <dbReference type="EMBL" id="KAJ1981018.1"/>
    </source>
</evidence>
<comment type="caution">
    <text evidence="6">The sequence shown here is derived from an EMBL/GenBank/DDBJ whole genome shotgun (WGS) entry which is preliminary data.</text>
</comment>
<keyword evidence="3" id="KW-0378">Hydrolase</keyword>
<dbReference type="EMBL" id="JANBQB010000141">
    <property type="protein sequence ID" value="KAJ1981018.1"/>
    <property type="molecule type" value="Genomic_DNA"/>
</dbReference>
<reference evidence="6" key="1">
    <citation type="submission" date="2022-07" db="EMBL/GenBank/DDBJ databases">
        <title>Phylogenomic reconstructions and comparative analyses of Kickxellomycotina fungi.</title>
        <authorList>
            <person name="Reynolds N.K."/>
            <person name="Stajich J.E."/>
            <person name="Barry K."/>
            <person name="Grigoriev I.V."/>
            <person name="Crous P."/>
            <person name="Smith M.E."/>
        </authorList>
    </citation>
    <scope>NUCLEOTIDE SEQUENCE</scope>
    <source>
        <strain evidence="6">RSA 567</strain>
    </source>
</reference>
<keyword evidence="4" id="KW-0862">Zinc</keyword>
<evidence type="ECO:0000313" key="7">
    <source>
        <dbReference type="Proteomes" id="UP001151582"/>
    </source>
</evidence>
<dbReference type="FunFam" id="3.60.15.10:FF:000017">
    <property type="entry name" value="Lactamase beta 2"/>
    <property type="match status" value="1"/>
</dbReference>